<reference evidence="1" key="1">
    <citation type="submission" date="2021-05" db="EMBL/GenBank/DDBJ databases">
        <authorList>
            <person name="Pan Q."/>
            <person name="Jouanno E."/>
            <person name="Zahm M."/>
            <person name="Klopp C."/>
            <person name="Cabau C."/>
            <person name="Louis A."/>
            <person name="Berthelot C."/>
            <person name="Parey E."/>
            <person name="Roest Crollius H."/>
            <person name="Montfort J."/>
            <person name="Robinson-Rechavi M."/>
            <person name="Bouchez O."/>
            <person name="Lampietro C."/>
            <person name="Lopez Roques C."/>
            <person name="Donnadieu C."/>
            <person name="Postlethwait J."/>
            <person name="Bobe J."/>
            <person name="Dillon D."/>
            <person name="Chandos A."/>
            <person name="von Hippel F."/>
            <person name="Guiguen Y."/>
        </authorList>
    </citation>
    <scope>NUCLEOTIDE SEQUENCE</scope>
    <source>
        <strain evidence="1">YG-Jan2019</strain>
    </source>
</reference>
<dbReference type="EMBL" id="CM055741">
    <property type="protein sequence ID" value="KAJ8001470.1"/>
    <property type="molecule type" value="Genomic_DNA"/>
</dbReference>
<comment type="caution">
    <text evidence="1">The sequence shown here is derived from an EMBL/GenBank/DDBJ whole genome shotgun (WGS) entry which is preliminary data.</text>
</comment>
<proteinExistence type="predicted"/>
<evidence type="ECO:0000313" key="2">
    <source>
        <dbReference type="Proteomes" id="UP001157502"/>
    </source>
</evidence>
<keyword evidence="2" id="KW-1185">Reference proteome</keyword>
<sequence length="270" mass="29876">MRKLQSVIFFLLCAAVCVMSDVITTRGPEGGTAHIKCPYEQGWETYPKCFYKGIWGHRILVTNTVSYQQIKWTADGKYNLSDDMENRVVTVTISKLTLQDTGTYWCFIDGWGWNHNTRIILTVDRAPSTPSRPLYSTTEPSTDSTNSTTAPPTSVITLFQPSRTVSMQTVALATGSPVVIMVCVGLAVLMLGLFLLLIYKWRKHRKSSRPIIKPDASTQDSIYQTLTMATFDPTCNFSGSAARPPPQTFHSSGDDNWNPAHLGEVGDAPG</sequence>
<organism evidence="1 2">
    <name type="scientific">Dallia pectoralis</name>
    <name type="common">Alaska blackfish</name>
    <dbReference type="NCBI Taxonomy" id="75939"/>
    <lineage>
        <taxon>Eukaryota</taxon>
        <taxon>Metazoa</taxon>
        <taxon>Chordata</taxon>
        <taxon>Craniata</taxon>
        <taxon>Vertebrata</taxon>
        <taxon>Euteleostomi</taxon>
        <taxon>Actinopterygii</taxon>
        <taxon>Neopterygii</taxon>
        <taxon>Teleostei</taxon>
        <taxon>Protacanthopterygii</taxon>
        <taxon>Esociformes</taxon>
        <taxon>Umbridae</taxon>
        <taxon>Dallia</taxon>
    </lineage>
</organism>
<dbReference type="Proteomes" id="UP001157502">
    <property type="component" value="Chromosome 14"/>
</dbReference>
<name>A0ACC2GD45_DALPE</name>
<gene>
    <name evidence="1" type="ORF">DPEC_G00169830</name>
</gene>
<protein>
    <submittedName>
        <fullName evidence="1">Uncharacterized protein</fullName>
    </submittedName>
</protein>
<evidence type="ECO:0000313" key="1">
    <source>
        <dbReference type="EMBL" id="KAJ8001470.1"/>
    </source>
</evidence>
<accession>A0ACC2GD45</accession>